<dbReference type="Proteomes" id="UP000789920">
    <property type="component" value="Unassembled WGS sequence"/>
</dbReference>
<keyword evidence="2" id="KW-1185">Reference proteome</keyword>
<gene>
    <name evidence="1" type="ORF">RPERSI_LOCUS22076</name>
</gene>
<name>A0ACA9RRX6_9GLOM</name>
<feature type="non-terminal residue" evidence="1">
    <location>
        <position position="66"/>
    </location>
</feature>
<reference evidence="1" key="1">
    <citation type="submission" date="2021-06" db="EMBL/GenBank/DDBJ databases">
        <authorList>
            <person name="Kallberg Y."/>
            <person name="Tangrot J."/>
            <person name="Rosling A."/>
        </authorList>
    </citation>
    <scope>NUCLEOTIDE SEQUENCE</scope>
    <source>
        <strain evidence="1">MA461A</strain>
    </source>
</reference>
<proteinExistence type="predicted"/>
<dbReference type="EMBL" id="CAJVQC010066013">
    <property type="protein sequence ID" value="CAG8806044.1"/>
    <property type="molecule type" value="Genomic_DNA"/>
</dbReference>
<evidence type="ECO:0000313" key="1">
    <source>
        <dbReference type="EMBL" id="CAG8806044.1"/>
    </source>
</evidence>
<organism evidence="1 2">
    <name type="scientific">Racocetra persica</name>
    <dbReference type="NCBI Taxonomy" id="160502"/>
    <lineage>
        <taxon>Eukaryota</taxon>
        <taxon>Fungi</taxon>
        <taxon>Fungi incertae sedis</taxon>
        <taxon>Mucoromycota</taxon>
        <taxon>Glomeromycotina</taxon>
        <taxon>Glomeromycetes</taxon>
        <taxon>Diversisporales</taxon>
        <taxon>Gigasporaceae</taxon>
        <taxon>Racocetra</taxon>
    </lineage>
</organism>
<sequence length="66" mass="7810">MLPSESERCDRLDPFYETTNIFSGSSYPTLNLIYLTMRLLIKKFAPSYEQTKDDYADLLFEPINRH</sequence>
<accession>A0ACA9RRX6</accession>
<comment type="caution">
    <text evidence="1">The sequence shown here is derived from an EMBL/GenBank/DDBJ whole genome shotgun (WGS) entry which is preliminary data.</text>
</comment>
<evidence type="ECO:0000313" key="2">
    <source>
        <dbReference type="Proteomes" id="UP000789920"/>
    </source>
</evidence>
<protein>
    <submittedName>
        <fullName evidence="1">36760_t:CDS:1</fullName>
    </submittedName>
</protein>